<comment type="similarity">
    <text evidence="5">Belongs to the GTP cyclohydrolase I family.</text>
</comment>
<dbReference type="GO" id="GO:0003934">
    <property type="term" value="F:GTP cyclohydrolase I activity"/>
    <property type="evidence" value="ECO:0007669"/>
    <property type="project" value="UniProtKB-UniRule"/>
</dbReference>
<feature type="domain" description="GTP cyclohydrolase I" evidence="6">
    <location>
        <begin position="15"/>
        <end position="185"/>
    </location>
</feature>
<keyword evidence="4 5" id="KW-0378">Hydrolase</keyword>
<dbReference type="RefSeq" id="WP_105867176.1">
    <property type="nucleotide sequence ID" value="NZ_PVLV01000034.1"/>
</dbReference>
<dbReference type="AlphaFoldDB" id="A0A2S9Q2B8"/>
<dbReference type="PANTHER" id="PTHR11109">
    <property type="entry name" value="GTP CYCLOHYDROLASE I"/>
    <property type="match status" value="1"/>
</dbReference>
<dbReference type="NCBIfam" id="NF006826">
    <property type="entry name" value="PRK09347.1-3"/>
    <property type="match status" value="1"/>
</dbReference>
<evidence type="ECO:0000256" key="2">
    <source>
        <dbReference type="ARBA" id="ARBA00005080"/>
    </source>
</evidence>
<dbReference type="InterPro" id="IPR043133">
    <property type="entry name" value="GTP-CH-I_C/QueF"/>
</dbReference>
<dbReference type="UniPathway" id="UPA00848">
    <property type="reaction ID" value="UER00151"/>
</dbReference>
<evidence type="ECO:0000256" key="3">
    <source>
        <dbReference type="ARBA" id="ARBA00022563"/>
    </source>
</evidence>
<keyword evidence="5" id="KW-0342">GTP-binding</keyword>
<dbReference type="Proteomes" id="UP000239322">
    <property type="component" value="Unassembled WGS sequence"/>
</dbReference>
<dbReference type="InterPro" id="IPR043134">
    <property type="entry name" value="GTP-CH-I_N"/>
</dbReference>
<feature type="binding site" evidence="5">
    <location>
        <position position="81"/>
    </location>
    <ligand>
        <name>Zn(2+)</name>
        <dbReference type="ChEBI" id="CHEBI:29105"/>
    </ligand>
</feature>
<keyword evidence="5" id="KW-0862">Zinc</keyword>
<dbReference type="OrthoDB" id="9801207at2"/>
<dbReference type="GO" id="GO:0008270">
    <property type="term" value="F:zinc ion binding"/>
    <property type="evidence" value="ECO:0007669"/>
    <property type="project" value="UniProtKB-UniRule"/>
</dbReference>
<dbReference type="Gene3D" id="1.10.286.10">
    <property type="match status" value="1"/>
</dbReference>
<evidence type="ECO:0000259" key="6">
    <source>
        <dbReference type="Pfam" id="PF01227"/>
    </source>
</evidence>
<organism evidence="7 8">
    <name type="scientific">Streptomyces solincola</name>
    <dbReference type="NCBI Taxonomy" id="2100817"/>
    <lineage>
        <taxon>Bacteria</taxon>
        <taxon>Bacillati</taxon>
        <taxon>Actinomycetota</taxon>
        <taxon>Actinomycetes</taxon>
        <taxon>Kitasatosporales</taxon>
        <taxon>Streptomycetaceae</taxon>
        <taxon>Streptomyces</taxon>
    </lineage>
</organism>
<dbReference type="InterPro" id="IPR020602">
    <property type="entry name" value="GTP_CycHdrlase_I_dom"/>
</dbReference>
<keyword evidence="8" id="KW-1185">Reference proteome</keyword>
<dbReference type="PROSITE" id="PS00859">
    <property type="entry name" value="GTP_CYCLOHYDROL_1_1"/>
    <property type="match status" value="1"/>
</dbReference>
<dbReference type="GO" id="GO:0006730">
    <property type="term" value="P:one-carbon metabolic process"/>
    <property type="evidence" value="ECO:0007669"/>
    <property type="project" value="UniProtKB-UniRule"/>
</dbReference>
<evidence type="ECO:0000313" key="8">
    <source>
        <dbReference type="Proteomes" id="UP000239322"/>
    </source>
</evidence>
<dbReference type="FunFam" id="3.30.1130.10:FF:000001">
    <property type="entry name" value="GTP cyclohydrolase 1"/>
    <property type="match status" value="1"/>
</dbReference>
<dbReference type="NCBIfam" id="NF006825">
    <property type="entry name" value="PRK09347.1-2"/>
    <property type="match status" value="1"/>
</dbReference>
<accession>A0A2S9Q2B8</accession>
<dbReference type="EMBL" id="PVLV01000034">
    <property type="protein sequence ID" value="PRH80778.1"/>
    <property type="molecule type" value="Genomic_DNA"/>
</dbReference>
<name>A0A2S9Q2B8_9ACTN</name>
<keyword evidence="5" id="KW-0479">Metal-binding</keyword>
<feature type="binding site" evidence="5">
    <location>
        <position position="149"/>
    </location>
    <ligand>
        <name>Zn(2+)</name>
        <dbReference type="ChEBI" id="CHEBI:29105"/>
    </ligand>
</feature>
<comment type="subunit">
    <text evidence="5">Homopolymer.</text>
</comment>
<sequence length="191" mass="21429">MEKSPSIDMQAGINAARDFLLAMGLSLDSPNLQDTPRRMTEAYRELLSPRRFQLTTFPNDEGYEELVVARSIPVRTVCEHHMLPFVGTAHVAYLPRERIVGLSKLARLVEFYAHRPQVQERLTRQVADWLDDKLHPKAVGVVIEATHSCMTLRGVTAVGSTTVTSTLLGTLREDPGLRTEFLSLIGLPQHR</sequence>
<dbReference type="GO" id="GO:0005525">
    <property type="term" value="F:GTP binding"/>
    <property type="evidence" value="ECO:0007669"/>
    <property type="project" value="UniProtKB-KW"/>
</dbReference>
<dbReference type="InterPro" id="IPR001474">
    <property type="entry name" value="GTP_CycHdrlase_I"/>
</dbReference>
<dbReference type="EC" id="3.5.4.16" evidence="5"/>
<dbReference type="PROSITE" id="PS00860">
    <property type="entry name" value="GTP_CYCLOHYDROL_1_2"/>
    <property type="match status" value="1"/>
</dbReference>
<protein>
    <recommendedName>
        <fullName evidence="5">GTP cyclohydrolase 1</fullName>
        <ecNumber evidence="5">3.5.4.16</ecNumber>
    </recommendedName>
    <alternativeName>
        <fullName evidence="5">GTP cyclohydrolase I</fullName>
        <shortName evidence="5">GTP-CH-I</shortName>
    </alternativeName>
</protein>
<dbReference type="SUPFAM" id="SSF55620">
    <property type="entry name" value="Tetrahydrobiopterin biosynthesis enzymes-like"/>
    <property type="match status" value="1"/>
</dbReference>
<evidence type="ECO:0000256" key="4">
    <source>
        <dbReference type="ARBA" id="ARBA00022801"/>
    </source>
</evidence>
<dbReference type="PANTHER" id="PTHR11109:SF7">
    <property type="entry name" value="GTP CYCLOHYDROLASE 1"/>
    <property type="match status" value="1"/>
</dbReference>
<keyword evidence="5" id="KW-0547">Nucleotide-binding</keyword>
<feature type="binding site" evidence="5">
    <location>
        <position position="78"/>
    </location>
    <ligand>
        <name>Zn(2+)</name>
        <dbReference type="ChEBI" id="CHEBI:29105"/>
    </ligand>
</feature>
<evidence type="ECO:0000256" key="1">
    <source>
        <dbReference type="ARBA" id="ARBA00001052"/>
    </source>
</evidence>
<proteinExistence type="inferred from homology"/>
<reference evidence="7 8" key="1">
    <citation type="submission" date="2018-03" db="EMBL/GenBank/DDBJ databases">
        <title>Novel Streptomyces sp. from soil.</title>
        <authorList>
            <person name="Tan G.Y.A."/>
            <person name="Lee Z.Y."/>
        </authorList>
    </citation>
    <scope>NUCLEOTIDE SEQUENCE [LARGE SCALE GENOMIC DNA]</scope>
    <source>
        <strain evidence="7 8">ST5x</strain>
    </source>
</reference>
<keyword evidence="3 5" id="KW-0554">One-carbon metabolism</keyword>
<comment type="pathway">
    <text evidence="2 5">Cofactor biosynthesis; 7,8-dihydroneopterin triphosphate biosynthesis; 7,8-dihydroneopterin triphosphate from GTP: step 1/1.</text>
</comment>
<dbReference type="Pfam" id="PF01227">
    <property type="entry name" value="GTP_cyclohydroI"/>
    <property type="match status" value="1"/>
</dbReference>
<dbReference type="HAMAP" id="MF_00223">
    <property type="entry name" value="FolE"/>
    <property type="match status" value="1"/>
</dbReference>
<dbReference type="GO" id="GO:0006729">
    <property type="term" value="P:tetrahydrobiopterin biosynthetic process"/>
    <property type="evidence" value="ECO:0007669"/>
    <property type="project" value="TreeGrafter"/>
</dbReference>
<comment type="catalytic activity">
    <reaction evidence="1 5">
        <text>GTP + H2O = 7,8-dihydroneopterin 3'-triphosphate + formate + H(+)</text>
        <dbReference type="Rhea" id="RHEA:17473"/>
        <dbReference type="ChEBI" id="CHEBI:15377"/>
        <dbReference type="ChEBI" id="CHEBI:15378"/>
        <dbReference type="ChEBI" id="CHEBI:15740"/>
        <dbReference type="ChEBI" id="CHEBI:37565"/>
        <dbReference type="ChEBI" id="CHEBI:58462"/>
        <dbReference type="EC" id="3.5.4.16"/>
    </reaction>
</comment>
<comment type="caution">
    <text evidence="7">The sequence shown here is derived from an EMBL/GenBank/DDBJ whole genome shotgun (WGS) entry which is preliminary data.</text>
</comment>
<evidence type="ECO:0000313" key="7">
    <source>
        <dbReference type="EMBL" id="PRH80778.1"/>
    </source>
</evidence>
<dbReference type="GO" id="GO:0005737">
    <property type="term" value="C:cytoplasm"/>
    <property type="evidence" value="ECO:0007669"/>
    <property type="project" value="TreeGrafter"/>
</dbReference>
<gene>
    <name evidence="5 7" type="primary">folE</name>
    <name evidence="7" type="ORF">C6N75_02495</name>
</gene>
<dbReference type="NCBIfam" id="TIGR00063">
    <property type="entry name" value="folE"/>
    <property type="match status" value="1"/>
</dbReference>
<dbReference type="Gene3D" id="3.30.1130.10">
    <property type="match status" value="1"/>
</dbReference>
<evidence type="ECO:0000256" key="5">
    <source>
        <dbReference type="HAMAP-Rule" id="MF_00223"/>
    </source>
</evidence>
<dbReference type="GO" id="GO:0046654">
    <property type="term" value="P:tetrahydrofolate biosynthetic process"/>
    <property type="evidence" value="ECO:0007669"/>
    <property type="project" value="UniProtKB-UniRule"/>
</dbReference>
<dbReference type="InterPro" id="IPR018234">
    <property type="entry name" value="GTP_CycHdrlase_I_CS"/>
</dbReference>